<keyword evidence="8" id="KW-0157">Chromophore</keyword>
<dbReference type="InterPro" id="IPR035965">
    <property type="entry name" value="PAS-like_dom_sf"/>
</dbReference>
<evidence type="ECO:0000259" key="10">
    <source>
        <dbReference type="PROSITE" id="PS50046"/>
    </source>
</evidence>
<evidence type="ECO:0000259" key="11">
    <source>
        <dbReference type="PROSITE" id="PS50109"/>
    </source>
</evidence>
<accession>A0A2K3USR1</accession>
<evidence type="ECO:0000256" key="3">
    <source>
        <dbReference type="ARBA" id="ARBA00012438"/>
    </source>
</evidence>
<dbReference type="SMART" id="SM00065">
    <property type="entry name" value="GAF"/>
    <property type="match status" value="1"/>
</dbReference>
<dbReference type="SUPFAM" id="SSF55874">
    <property type="entry name" value="ATPase domain of HSP90 chaperone/DNA topoisomerase II/histidine kinase"/>
    <property type="match status" value="1"/>
</dbReference>
<evidence type="ECO:0000256" key="1">
    <source>
        <dbReference type="ARBA" id="ARBA00000085"/>
    </source>
</evidence>
<dbReference type="Pfam" id="PF08446">
    <property type="entry name" value="PAS_2"/>
    <property type="match status" value="1"/>
</dbReference>
<evidence type="ECO:0000313" key="12">
    <source>
        <dbReference type="EMBL" id="PNY79585.1"/>
    </source>
</evidence>
<protein>
    <recommendedName>
        <fullName evidence="3">histidine kinase</fullName>
        <ecNumber evidence="3">2.7.13.3</ecNumber>
    </recommendedName>
</protein>
<dbReference type="InterPro" id="IPR013654">
    <property type="entry name" value="PAS_2"/>
</dbReference>
<dbReference type="Pfam" id="PF02518">
    <property type="entry name" value="HATPase_c"/>
    <property type="match status" value="1"/>
</dbReference>
<dbReference type="Gene3D" id="3.30.450.40">
    <property type="match status" value="1"/>
</dbReference>
<dbReference type="SMART" id="SM00388">
    <property type="entry name" value="HisKA"/>
    <property type="match status" value="1"/>
</dbReference>
<dbReference type="SUPFAM" id="SSF55781">
    <property type="entry name" value="GAF domain-like"/>
    <property type="match status" value="2"/>
</dbReference>
<dbReference type="InterPro" id="IPR003594">
    <property type="entry name" value="HATPase_dom"/>
</dbReference>
<dbReference type="PANTHER" id="PTHR42878:SF15">
    <property type="entry name" value="BACTERIOPHYTOCHROME"/>
    <property type="match status" value="1"/>
</dbReference>
<proteinExistence type="inferred from homology"/>
<organism evidence="12 13">
    <name type="scientific">Deinococcus koreensis</name>
    <dbReference type="NCBI Taxonomy" id="2054903"/>
    <lineage>
        <taxon>Bacteria</taxon>
        <taxon>Thermotogati</taxon>
        <taxon>Deinococcota</taxon>
        <taxon>Deinococci</taxon>
        <taxon>Deinococcales</taxon>
        <taxon>Deinococcaceae</taxon>
        <taxon>Deinococcus</taxon>
    </lineage>
</organism>
<dbReference type="InterPro" id="IPR043150">
    <property type="entry name" value="Phytochrome_PHY_sf"/>
</dbReference>
<dbReference type="Gene3D" id="3.30.450.270">
    <property type="match status" value="1"/>
</dbReference>
<feature type="domain" description="Histidine kinase" evidence="11">
    <location>
        <begin position="557"/>
        <end position="783"/>
    </location>
</feature>
<keyword evidence="5" id="KW-0716">Sensory transduction</keyword>
<dbReference type="Pfam" id="PF00512">
    <property type="entry name" value="HisKA"/>
    <property type="match status" value="1"/>
</dbReference>
<comment type="similarity">
    <text evidence="2">In the N-terminal section; belongs to the phytochrome family.</text>
</comment>
<dbReference type="AlphaFoldDB" id="A0A2K3USR1"/>
<dbReference type="PANTHER" id="PTHR42878">
    <property type="entry name" value="TWO-COMPONENT HISTIDINE KINASE"/>
    <property type="match status" value="1"/>
</dbReference>
<feature type="domain" description="Phytochrome chromophore attachment site" evidence="10">
    <location>
        <begin position="163"/>
        <end position="321"/>
    </location>
</feature>
<dbReference type="InterPro" id="IPR016132">
    <property type="entry name" value="Phyto_chromo_attachment"/>
</dbReference>
<dbReference type="InterPro" id="IPR029016">
    <property type="entry name" value="GAF-like_dom_sf"/>
</dbReference>
<dbReference type="InterPro" id="IPR001294">
    <property type="entry name" value="Phytochrome"/>
</dbReference>
<comment type="caution">
    <text evidence="12">The sequence shown here is derived from an EMBL/GenBank/DDBJ whole genome shotgun (WGS) entry which is preliminary data.</text>
</comment>
<dbReference type="InterPro" id="IPR036890">
    <property type="entry name" value="HATPase_C_sf"/>
</dbReference>
<evidence type="ECO:0000256" key="7">
    <source>
        <dbReference type="ARBA" id="ARBA00022777"/>
    </source>
</evidence>
<dbReference type="GO" id="GO:0007234">
    <property type="term" value="P:osmosensory signaling via phosphorelay pathway"/>
    <property type="evidence" value="ECO:0007669"/>
    <property type="project" value="TreeGrafter"/>
</dbReference>
<dbReference type="EC" id="2.7.13.3" evidence="3"/>
<dbReference type="GO" id="GO:0006355">
    <property type="term" value="P:regulation of DNA-templated transcription"/>
    <property type="evidence" value="ECO:0007669"/>
    <property type="project" value="InterPro"/>
</dbReference>
<evidence type="ECO:0000313" key="13">
    <source>
        <dbReference type="Proteomes" id="UP000236379"/>
    </source>
</evidence>
<dbReference type="InterPro" id="IPR050351">
    <property type="entry name" value="BphY/WalK/GraS-like"/>
</dbReference>
<dbReference type="PRINTS" id="PR01033">
    <property type="entry name" value="PHYTOCHROME"/>
</dbReference>
<dbReference type="InterPro" id="IPR003018">
    <property type="entry name" value="GAF"/>
</dbReference>
<dbReference type="Pfam" id="PF01590">
    <property type="entry name" value="GAF"/>
    <property type="match status" value="1"/>
</dbReference>
<dbReference type="EMBL" id="PPPD01000003">
    <property type="protein sequence ID" value="PNY79585.1"/>
    <property type="molecule type" value="Genomic_DNA"/>
</dbReference>
<evidence type="ECO:0000256" key="8">
    <source>
        <dbReference type="ARBA" id="ARBA00022991"/>
    </source>
</evidence>
<dbReference type="PROSITE" id="PS50046">
    <property type="entry name" value="PHYTOCHROME_2"/>
    <property type="match status" value="1"/>
</dbReference>
<dbReference type="InterPro" id="IPR036097">
    <property type="entry name" value="HisK_dim/P_sf"/>
</dbReference>
<dbReference type="InterPro" id="IPR013515">
    <property type="entry name" value="Phytochrome_cen-reg"/>
</dbReference>
<dbReference type="CDD" id="cd00082">
    <property type="entry name" value="HisKA"/>
    <property type="match status" value="1"/>
</dbReference>
<keyword evidence="6" id="KW-0808">Transferase</keyword>
<comment type="catalytic activity">
    <reaction evidence="1">
        <text>ATP + protein L-histidine = ADP + protein N-phospho-L-histidine.</text>
        <dbReference type="EC" id="2.7.13.3"/>
    </reaction>
</comment>
<dbReference type="InterPro" id="IPR003661">
    <property type="entry name" value="HisK_dim/P_dom"/>
</dbReference>
<evidence type="ECO:0000256" key="2">
    <source>
        <dbReference type="ARBA" id="ARBA00006402"/>
    </source>
</evidence>
<gene>
    <name evidence="12" type="ORF">CVO96_18775</name>
</gene>
<keyword evidence="9" id="KW-0675">Receptor</keyword>
<dbReference type="Gene3D" id="1.10.287.130">
    <property type="match status" value="1"/>
</dbReference>
<dbReference type="Proteomes" id="UP000236379">
    <property type="component" value="Unassembled WGS sequence"/>
</dbReference>
<keyword evidence="4" id="KW-0600">Photoreceptor protein</keyword>
<name>A0A2K3USR1_9DEIO</name>
<sequence>MGAQVRLGSQTVDLTSCDREPIHIPGYVQPHGFLLVVDEASGRIVQASANAADFVRPGNGGPDQATPDQTTLNQAVLGQPLGALLEPASLEQLASARENLEGNPLHVFTAPLRGTGARFDVIAHRQGGLLLLELEPAPPQAPNPVDFYRLIKTSLAALGAAQSLTEFAQVGAREVRALSGYDRVMIYRFADDGTGQIIAEDKQDALTPFLGLHYPASDIPRQARALYVLNMLRIVGDVNYEPVPLIPTLLPTTGAPTDMSHCVLRSVSPVHVQYLQNMGVGATLTISILRGGELWGLIACHHQTPRRVGYDVRAACEFLGQVMSLQLSAKEEHEEQAYRLRLGHARARLVELMARHDDLIEGLLQSDLDLLAFLDAPGAAVCIGEEVVLLGTTPARAEVLELAGWLAEQHELADNGLIHTDALSDDFGPAQAYQREASGLLAVQVSARRQDLVMWFRPEQVQTVSWGGDPSKPVEVGSAGTGVLAGNEPRLTPRKSFEAWQQTVRGRSVPWRLSELGAAQDLRAAILSVVLRQAEQVGQLNADLSRSNAELDAFAYIASHDLKEPLRGLHNYATFLQESYSERMDAEGQHKLGTLVRLTQRMEDLIDSLLLFSRVGREDLRVQEADLGEVLAGVLEMLQARLEQDRVQVRVPRPLPRLRVDRVRAGEVFNNLISNAIKYTDKPQRWIEIGSLSPAERGPLRVPEGLGESADIFYVRDNGIGIRERHLEGIFRIFKRLHARDQFGGGTGAGLTIARKLVERHGGQLWAHSELGQGSTFYFTLEA</sequence>
<reference evidence="12 13" key="1">
    <citation type="submission" date="2018-01" db="EMBL/GenBank/DDBJ databases">
        <title>Deinococcus koreensis sp. nov., a radiation-resistant bacterium isolated from river water.</title>
        <authorList>
            <person name="Choi A."/>
        </authorList>
    </citation>
    <scope>NUCLEOTIDE SEQUENCE [LARGE SCALE GENOMIC DNA]</scope>
    <source>
        <strain evidence="12 13">SJW1-2</strain>
    </source>
</reference>
<dbReference type="GO" id="GO:0000155">
    <property type="term" value="F:phosphorelay sensor kinase activity"/>
    <property type="evidence" value="ECO:0007669"/>
    <property type="project" value="InterPro"/>
</dbReference>
<dbReference type="GO" id="GO:0009881">
    <property type="term" value="F:photoreceptor activity"/>
    <property type="evidence" value="ECO:0007669"/>
    <property type="project" value="UniProtKB-KW"/>
</dbReference>
<dbReference type="Gene3D" id="3.30.565.10">
    <property type="entry name" value="Histidine kinase-like ATPase, C-terminal domain"/>
    <property type="match status" value="1"/>
</dbReference>
<evidence type="ECO:0000256" key="9">
    <source>
        <dbReference type="ARBA" id="ARBA00023170"/>
    </source>
</evidence>
<dbReference type="SUPFAM" id="SSF47384">
    <property type="entry name" value="Homodimeric domain of signal transducing histidine kinase"/>
    <property type="match status" value="1"/>
</dbReference>
<dbReference type="Gene3D" id="3.30.450.20">
    <property type="entry name" value="PAS domain"/>
    <property type="match status" value="1"/>
</dbReference>
<dbReference type="InterPro" id="IPR005467">
    <property type="entry name" value="His_kinase_dom"/>
</dbReference>
<dbReference type="GO" id="GO:0030295">
    <property type="term" value="F:protein kinase activator activity"/>
    <property type="evidence" value="ECO:0007669"/>
    <property type="project" value="TreeGrafter"/>
</dbReference>
<evidence type="ECO:0000256" key="4">
    <source>
        <dbReference type="ARBA" id="ARBA00022543"/>
    </source>
</evidence>
<keyword evidence="7" id="KW-0418">Kinase</keyword>
<evidence type="ECO:0000256" key="6">
    <source>
        <dbReference type="ARBA" id="ARBA00022679"/>
    </source>
</evidence>
<dbReference type="SUPFAM" id="SSF55785">
    <property type="entry name" value="PYP-like sensor domain (PAS domain)"/>
    <property type="match status" value="1"/>
</dbReference>
<dbReference type="SMART" id="SM00387">
    <property type="entry name" value="HATPase_c"/>
    <property type="match status" value="1"/>
</dbReference>
<keyword evidence="13" id="KW-1185">Reference proteome</keyword>
<dbReference type="GO" id="GO:0000156">
    <property type="term" value="F:phosphorelay response regulator activity"/>
    <property type="evidence" value="ECO:0007669"/>
    <property type="project" value="TreeGrafter"/>
</dbReference>
<dbReference type="PROSITE" id="PS50109">
    <property type="entry name" value="HIS_KIN"/>
    <property type="match status" value="1"/>
</dbReference>
<dbReference type="OrthoDB" id="9766459at2"/>
<evidence type="ECO:0000256" key="5">
    <source>
        <dbReference type="ARBA" id="ARBA00022606"/>
    </source>
</evidence>
<dbReference type="GO" id="GO:0009584">
    <property type="term" value="P:detection of visible light"/>
    <property type="evidence" value="ECO:0007669"/>
    <property type="project" value="InterPro"/>
</dbReference>
<dbReference type="Pfam" id="PF00360">
    <property type="entry name" value="PHY"/>
    <property type="match status" value="1"/>
</dbReference>